<dbReference type="EMBL" id="CAJVRM010000737">
    <property type="protein sequence ID" value="CAG8983745.1"/>
    <property type="molecule type" value="Genomic_DNA"/>
</dbReference>
<keyword evidence="10" id="KW-0472">Membrane</keyword>
<dbReference type="Pfam" id="PF00067">
    <property type="entry name" value="p450"/>
    <property type="match status" value="1"/>
</dbReference>
<comment type="caution">
    <text evidence="11">The sequence shown here is derived from an EMBL/GenBank/DDBJ whole genome shotgun (WGS) entry which is preliminary data.</text>
</comment>
<organism evidence="11 12">
    <name type="scientific">Hymenoscyphus albidus</name>
    <dbReference type="NCBI Taxonomy" id="595503"/>
    <lineage>
        <taxon>Eukaryota</taxon>
        <taxon>Fungi</taxon>
        <taxon>Dikarya</taxon>
        <taxon>Ascomycota</taxon>
        <taxon>Pezizomycotina</taxon>
        <taxon>Leotiomycetes</taxon>
        <taxon>Helotiales</taxon>
        <taxon>Helotiaceae</taxon>
        <taxon>Hymenoscyphus</taxon>
    </lineage>
</organism>
<evidence type="ECO:0000256" key="7">
    <source>
        <dbReference type="ARBA" id="ARBA00023033"/>
    </source>
</evidence>
<dbReference type="PANTHER" id="PTHR46206:SF1">
    <property type="entry name" value="P450, PUTATIVE (EUROFUNG)-RELATED"/>
    <property type="match status" value="1"/>
</dbReference>
<keyword evidence="10" id="KW-0812">Transmembrane</keyword>
<dbReference type="SUPFAM" id="SSF48264">
    <property type="entry name" value="Cytochrome P450"/>
    <property type="match status" value="1"/>
</dbReference>
<dbReference type="CDD" id="cd11041">
    <property type="entry name" value="CYP503A1-like"/>
    <property type="match status" value="1"/>
</dbReference>
<comment type="cofactor">
    <cofactor evidence="1 8">
        <name>heme</name>
        <dbReference type="ChEBI" id="CHEBI:30413"/>
    </cofactor>
</comment>
<evidence type="ECO:0000313" key="12">
    <source>
        <dbReference type="Proteomes" id="UP000701801"/>
    </source>
</evidence>
<dbReference type="InterPro" id="IPR036396">
    <property type="entry name" value="Cyt_P450_sf"/>
</dbReference>
<dbReference type="InterPro" id="IPR002403">
    <property type="entry name" value="Cyt_P450_E_grp-IV"/>
</dbReference>
<evidence type="ECO:0000256" key="6">
    <source>
        <dbReference type="ARBA" id="ARBA00023004"/>
    </source>
</evidence>
<reference evidence="11" key="1">
    <citation type="submission" date="2021-07" db="EMBL/GenBank/DDBJ databases">
        <authorList>
            <person name="Durling M."/>
        </authorList>
    </citation>
    <scope>NUCLEOTIDE SEQUENCE</scope>
</reference>
<name>A0A9N9Q8D0_9HELO</name>
<dbReference type="Gene3D" id="1.10.630.10">
    <property type="entry name" value="Cytochrome P450"/>
    <property type="match status" value="1"/>
</dbReference>
<dbReference type="GO" id="GO:0005506">
    <property type="term" value="F:iron ion binding"/>
    <property type="evidence" value="ECO:0007669"/>
    <property type="project" value="InterPro"/>
</dbReference>
<comment type="similarity">
    <text evidence="2 9">Belongs to the cytochrome P450 family.</text>
</comment>
<keyword evidence="12" id="KW-1185">Reference proteome</keyword>
<keyword evidence="5 9" id="KW-0560">Oxidoreductase</keyword>
<dbReference type="GO" id="GO:0016705">
    <property type="term" value="F:oxidoreductase activity, acting on paired donors, with incorporation or reduction of molecular oxygen"/>
    <property type="evidence" value="ECO:0007669"/>
    <property type="project" value="InterPro"/>
</dbReference>
<evidence type="ECO:0000256" key="8">
    <source>
        <dbReference type="PIRSR" id="PIRSR602403-1"/>
    </source>
</evidence>
<evidence type="ECO:0000256" key="2">
    <source>
        <dbReference type="ARBA" id="ARBA00010617"/>
    </source>
</evidence>
<evidence type="ECO:0000256" key="3">
    <source>
        <dbReference type="ARBA" id="ARBA00022617"/>
    </source>
</evidence>
<keyword evidence="10" id="KW-1133">Transmembrane helix</keyword>
<keyword evidence="4 8" id="KW-0479">Metal-binding</keyword>
<dbReference type="OrthoDB" id="1844152at2759"/>
<gene>
    <name evidence="11" type="ORF">HYALB_00009841</name>
</gene>
<keyword evidence="7 9" id="KW-0503">Monooxygenase</keyword>
<proteinExistence type="inferred from homology"/>
<dbReference type="InterPro" id="IPR001128">
    <property type="entry name" value="Cyt_P450"/>
</dbReference>
<keyword evidence="3 8" id="KW-0349">Heme</keyword>
<dbReference type="PRINTS" id="PR00465">
    <property type="entry name" value="EP450IV"/>
</dbReference>
<dbReference type="InterPro" id="IPR017972">
    <property type="entry name" value="Cyt_P450_CS"/>
</dbReference>
<evidence type="ECO:0000256" key="5">
    <source>
        <dbReference type="ARBA" id="ARBA00023002"/>
    </source>
</evidence>
<protein>
    <recommendedName>
        <fullName evidence="13">Cytochrome P450</fullName>
    </recommendedName>
</protein>
<accession>A0A9N9Q8D0</accession>
<evidence type="ECO:0000313" key="11">
    <source>
        <dbReference type="EMBL" id="CAG8983745.1"/>
    </source>
</evidence>
<evidence type="ECO:0000256" key="9">
    <source>
        <dbReference type="RuleBase" id="RU000461"/>
    </source>
</evidence>
<dbReference type="Proteomes" id="UP000701801">
    <property type="component" value="Unassembled WGS sequence"/>
</dbReference>
<sequence length="543" mass="61631">MILIHHLLPVLVPIGVLVSLAHWLFCRFFWRHAIPATIPWAGSHDGKPLSQARAVIRSLFDTRGLLVDSTENNWSQYSQNGLPYVLPNLIQGPEVILPQTMVDWLLQQPDSVLDQNEVNRDFLQADFTMLHPKVATDTVHGEVIKKVLTRRLGEFTGDVLEEVDFAFRSAWGVDTDDWKTITAYDTMSEVITRISNRVLVGLPLFCIRATANHPQGRNEDYLYYSSRFARFVILESAAIHLFPQFLRPFVAPIVTLFDYRRYLRMAKHIIPIWKRRTSAPMQDDKQKSDYVQWCLDFADDRRDPEERSSDMISKRLAALTFAAIQSSVITSTNLLFDLAASDQTPELFNLIRKEVDLELEFENGAWNKNSLARMVTLDSALRESMRLGGFVSRGILKTVAAKDGIKLPGPDGAHLPYGTKVGVHAYPVHYDEEIYPRAKEFDPLRFCLLTPEENIDEKTSKSGIRGIPLVNTSPIFMGFSHGRHACPGRFFATQQLKLVLAYVALNYEIFPIPVRPQNKWLIGSSGPPLDATITIRRRKGTVA</sequence>
<evidence type="ECO:0000256" key="10">
    <source>
        <dbReference type="SAM" id="Phobius"/>
    </source>
</evidence>
<dbReference type="AlphaFoldDB" id="A0A9N9Q8D0"/>
<evidence type="ECO:0008006" key="13">
    <source>
        <dbReference type="Google" id="ProtNLM"/>
    </source>
</evidence>
<feature type="transmembrane region" description="Helical" evidence="10">
    <location>
        <begin position="6"/>
        <end position="25"/>
    </location>
</feature>
<dbReference type="GO" id="GO:0020037">
    <property type="term" value="F:heme binding"/>
    <property type="evidence" value="ECO:0007669"/>
    <property type="project" value="InterPro"/>
</dbReference>
<keyword evidence="6 8" id="KW-0408">Iron</keyword>
<dbReference type="PANTHER" id="PTHR46206">
    <property type="entry name" value="CYTOCHROME P450"/>
    <property type="match status" value="1"/>
</dbReference>
<feature type="binding site" description="axial binding residue" evidence="8">
    <location>
        <position position="486"/>
    </location>
    <ligand>
        <name>heme</name>
        <dbReference type="ChEBI" id="CHEBI:30413"/>
    </ligand>
    <ligandPart>
        <name>Fe</name>
        <dbReference type="ChEBI" id="CHEBI:18248"/>
    </ligandPart>
</feature>
<evidence type="ECO:0000256" key="4">
    <source>
        <dbReference type="ARBA" id="ARBA00022723"/>
    </source>
</evidence>
<dbReference type="GO" id="GO:0004497">
    <property type="term" value="F:monooxygenase activity"/>
    <property type="evidence" value="ECO:0007669"/>
    <property type="project" value="UniProtKB-KW"/>
</dbReference>
<dbReference type="PROSITE" id="PS00086">
    <property type="entry name" value="CYTOCHROME_P450"/>
    <property type="match status" value="1"/>
</dbReference>
<evidence type="ECO:0000256" key="1">
    <source>
        <dbReference type="ARBA" id="ARBA00001971"/>
    </source>
</evidence>